<evidence type="ECO:0000256" key="3">
    <source>
        <dbReference type="ARBA" id="ARBA00023004"/>
    </source>
</evidence>
<dbReference type="InterPro" id="IPR006656">
    <property type="entry name" value="Mopterin_OxRdtase"/>
</dbReference>
<dbReference type="CDD" id="cd02766">
    <property type="entry name" value="MopB_3"/>
    <property type="match status" value="1"/>
</dbReference>
<dbReference type="PANTHER" id="PTHR43742">
    <property type="entry name" value="TRIMETHYLAMINE-N-OXIDE REDUCTASE"/>
    <property type="match status" value="1"/>
</dbReference>
<dbReference type="AlphaFoldDB" id="A0AA49Q3R7"/>
<dbReference type="GO" id="GO:0051536">
    <property type="term" value="F:iron-sulfur cluster binding"/>
    <property type="evidence" value="ECO:0007669"/>
    <property type="project" value="UniProtKB-KW"/>
</dbReference>
<evidence type="ECO:0000256" key="1">
    <source>
        <dbReference type="ARBA" id="ARBA00010312"/>
    </source>
</evidence>
<protein>
    <submittedName>
        <fullName evidence="6">Molybdopterin oxidoreductase family protein</fullName>
    </submittedName>
</protein>
<evidence type="ECO:0000313" key="7">
    <source>
        <dbReference type="EMBL" id="WKW14066.1"/>
    </source>
</evidence>
<dbReference type="SUPFAM" id="SSF50692">
    <property type="entry name" value="ADC-like"/>
    <property type="match status" value="1"/>
</dbReference>
<evidence type="ECO:0000259" key="5">
    <source>
        <dbReference type="PROSITE" id="PS51669"/>
    </source>
</evidence>
<keyword evidence="3" id="KW-0408">Iron</keyword>
<dbReference type="InterPro" id="IPR037920">
    <property type="entry name" value="YoaE_C"/>
</dbReference>
<organism evidence="6">
    <name type="scientific">Pseudogemmatithrix spongiicola</name>
    <dbReference type="NCBI Taxonomy" id="3062599"/>
    <lineage>
        <taxon>Bacteria</taxon>
        <taxon>Pseudomonadati</taxon>
        <taxon>Gemmatimonadota</taxon>
        <taxon>Gemmatimonadia</taxon>
        <taxon>Gemmatimonadales</taxon>
        <taxon>Gemmatimonadaceae</taxon>
        <taxon>Pseudogemmatithrix</taxon>
    </lineage>
</organism>
<sequence length="692" mass="75995">MTATVVRGACPHDCPDTCATLVTVEDGRATRIQGDKDHPFTQGFLCTKVNRYLERTYHADRVLTPLKRVGPKGPGATFVEASWDEALDAIAARLNAIRASADGPQSILPYSYAGTMGLLQGESIDRRFFHLMGASKLDRTICATAGMWGMRMTVGASIGADAELVPESDLVILWGTNTLTSNPHLWPKVLEARAKGTPVICIDPIRTRTAEQCDEWIGIRPGTDAALALGLMHVIFAEGLQDDDYLTQYTLGAEQLHERVKRYPPEKVAEITGVPAERIVTLAREYAKAKAAYVRINYGLQRHGGGAMAVRTIACLPAVVGHWRRPAGGVHLSSSANFAFNRAMLHREDLSPAGTRTINMSLLGDALTKPDAGVGGPPVKALVVYNSNPAAIAPDFLRVIEGFKREDLFVVVLEHFRTDTADYADWILPATTQLEHWDIHFSYGHLYASLNKPAIAPVGQALPNTEIFRRLAARMGLEHESLRDDDVTLVKQALDSQAEALKGLSFEELEKHGWLRLNLPKPYVPFARGGFRTPSGKCEFFSQRMADMGLDPLPDFTPPHEFPEQVPALAAKYPITLISSPAHQFLNSTFVNIGPLQRAAKEPEVSLHPRDAERRGIHDGQMVIVENDRGHFTARARLREGIREAVAWAPGIWWAKLSTDGRNVNAVTSQKLTDMGAGPTFYDCLVEIRAAD</sequence>
<dbReference type="Gene3D" id="3.40.228.10">
    <property type="entry name" value="Dimethylsulfoxide Reductase, domain 2"/>
    <property type="match status" value="1"/>
</dbReference>
<dbReference type="InterPro" id="IPR050612">
    <property type="entry name" value="Prok_Mopterin_Oxidored"/>
</dbReference>
<dbReference type="CDD" id="cd02786">
    <property type="entry name" value="MopB_CT_3"/>
    <property type="match status" value="1"/>
</dbReference>
<dbReference type="EMBL" id="CP130613">
    <property type="protein sequence ID" value="WKW14066.1"/>
    <property type="molecule type" value="Genomic_DNA"/>
</dbReference>
<dbReference type="Pfam" id="PF00384">
    <property type="entry name" value="Molybdopterin"/>
    <property type="match status" value="1"/>
</dbReference>
<dbReference type="GO" id="GO:0046872">
    <property type="term" value="F:metal ion binding"/>
    <property type="evidence" value="ECO:0007669"/>
    <property type="project" value="UniProtKB-KW"/>
</dbReference>
<dbReference type="RefSeq" id="WP_367886858.1">
    <property type="nucleotide sequence ID" value="NZ_CP130612.1"/>
</dbReference>
<dbReference type="Pfam" id="PF01568">
    <property type="entry name" value="Molydop_binding"/>
    <property type="match status" value="1"/>
</dbReference>
<dbReference type="SMART" id="SM00926">
    <property type="entry name" value="Molybdop_Fe4S4"/>
    <property type="match status" value="1"/>
</dbReference>
<accession>A0AA49Q3R7</accession>
<evidence type="ECO:0000313" key="6">
    <source>
        <dbReference type="EMBL" id="WKW11156.1"/>
    </source>
</evidence>
<gene>
    <name evidence="6" type="ORF">Strain138_000391</name>
    <name evidence="7" type="ORF">Strain318_000391</name>
</gene>
<accession>A0AA49Q6S2</accession>
<dbReference type="Gene3D" id="3.30.2070.10">
    <property type="entry name" value="Formate dehydrogenase/DMSO reductase"/>
    <property type="match status" value="1"/>
</dbReference>
<dbReference type="KEGG" id="pspc:Strain318_000391"/>
<dbReference type="PANTHER" id="PTHR43742:SF6">
    <property type="entry name" value="OXIDOREDUCTASE YYAE-RELATED"/>
    <property type="match status" value="1"/>
</dbReference>
<dbReference type="Gene3D" id="2.40.40.20">
    <property type="match status" value="1"/>
</dbReference>
<dbReference type="PROSITE" id="PS51669">
    <property type="entry name" value="4FE4S_MOW_BIS_MGD"/>
    <property type="match status" value="1"/>
</dbReference>
<evidence type="ECO:0000256" key="2">
    <source>
        <dbReference type="ARBA" id="ARBA00022723"/>
    </source>
</evidence>
<dbReference type="InterPro" id="IPR009010">
    <property type="entry name" value="Asp_de-COase-like_dom_sf"/>
</dbReference>
<comment type="similarity">
    <text evidence="1">Belongs to the prokaryotic molybdopterin-containing oxidoreductase family.</text>
</comment>
<dbReference type="GO" id="GO:0043546">
    <property type="term" value="F:molybdopterin cofactor binding"/>
    <property type="evidence" value="ECO:0007669"/>
    <property type="project" value="InterPro"/>
</dbReference>
<reference evidence="6" key="1">
    <citation type="submission" date="2023-07" db="EMBL/GenBank/DDBJ databases">
        <authorList>
            <person name="Haufschild T."/>
            <person name="Kallscheuer N."/>
            <person name="Hammer J."/>
            <person name="Kohn T."/>
            <person name="Kabuu M."/>
            <person name="Jogler M."/>
            <person name="Wohfarth N."/>
            <person name="Heuer A."/>
            <person name="Rohde M."/>
            <person name="van Teeseling M.C.F."/>
            <person name="Jogler C."/>
        </authorList>
    </citation>
    <scope>NUCLEOTIDE SEQUENCE</scope>
    <source>
        <strain evidence="6">Strain 138</strain>
        <strain evidence="7">Strain 318</strain>
    </source>
</reference>
<dbReference type="InterPro" id="IPR006657">
    <property type="entry name" value="MoPterin_dinucl-bd_dom"/>
</dbReference>
<dbReference type="SUPFAM" id="SSF53706">
    <property type="entry name" value="Formate dehydrogenase/DMSO reductase, domains 1-3"/>
    <property type="match status" value="1"/>
</dbReference>
<dbReference type="Proteomes" id="UP001229955">
    <property type="component" value="Chromosome"/>
</dbReference>
<name>A0AA49Q3R7_9BACT</name>
<keyword evidence="2" id="KW-0479">Metal-binding</keyword>
<keyword evidence="4" id="KW-0411">Iron-sulfur</keyword>
<dbReference type="Gene3D" id="3.40.50.740">
    <property type="match status" value="1"/>
</dbReference>
<feature type="domain" description="4Fe-4S Mo/W bis-MGD-type" evidence="5">
    <location>
        <begin position="3"/>
        <end position="60"/>
    </location>
</feature>
<evidence type="ECO:0000256" key="4">
    <source>
        <dbReference type="ARBA" id="ARBA00023014"/>
    </source>
</evidence>
<keyword evidence="8" id="KW-1185">Reference proteome</keyword>
<dbReference type="EMBL" id="CP130612">
    <property type="protein sequence ID" value="WKW11156.1"/>
    <property type="molecule type" value="Genomic_DNA"/>
</dbReference>
<dbReference type="Gene3D" id="2.20.25.90">
    <property type="entry name" value="ADC-like domains"/>
    <property type="match status" value="1"/>
</dbReference>
<evidence type="ECO:0000313" key="8">
    <source>
        <dbReference type="Proteomes" id="UP001229955"/>
    </source>
</evidence>
<dbReference type="InterPro" id="IPR006963">
    <property type="entry name" value="Mopterin_OxRdtase_4Fe-4S_dom"/>
</dbReference>
<dbReference type="GO" id="GO:0016491">
    <property type="term" value="F:oxidoreductase activity"/>
    <property type="evidence" value="ECO:0007669"/>
    <property type="project" value="InterPro"/>
</dbReference>
<proteinExistence type="inferred from homology"/>
<dbReference type="Pfam" id="PF04879">
    <property type="entry name" value="Molybdop_Fe4S4"/>
    <property type="match status" value="1"/>
</dbReference>